<evidence type="ECO:0000313" key="2">
    <source>
        <dbReference type="Proteomes" id="UP001152798"/>
    </source>
</evidence>
<accession>A0A9P0EEN5</accession>
<dbReference type="AlphaFoldDB" id="A0A9P0EEN5"/>
<protein>
    <submittedName>
        <fullName evidence="1">Uncharacterized protein</fullName>
    </submittedName>
</protein>
<organism evidence="1 2">
    <name type="scientific">Nezara viridula</name>
    <name type="common">Southern green stink bug</name>
    <name type="synonym">Cimex viridulus</name>
    <dbReference type="NCBI Taxonomy" id="85310"/>
    <lineage>
        <taxon>Eukaryota</taxon>
        <taxon>Metazoa</taxon>
        <taxon>Ecdysozoa</taxon>
        <taxon>Arthropoda</taxon>
        <taxon>Hexapoda</taxon>
        <taxon>Insecta</taxon>
        <taxon>Pterygota</taxon>
        <taxon>Neoptera</taxon>
        <taxon>Paraneoptera</taxon>
        <taxon>Hemiptera</taxon>
        <taxon>Heteroptera</taxon>
        <taxon>Panheteroptera</taxon>
        <taxon>Pentatomomorpha</taxon>
        <taxon>Pentatomoidea</taxon>
        <taxon>Pentatomidae</taxon>
        <taxon>Pentatominae</taxon>
        <taxon>Nezara</taxon>
    </lineage>
</organism>
<reference evidence="1" key="1">
    <citation type="submission" date="2022-01" db="EMBL/GenBank/DDBJ databases">
        <authorList>
            <person name="King R."/>
        </authorList>
    </citation>
    <scope>NUCLEOTIDE SEQUENCE</scope>
</reference>
<sequence length="94" mass="10620">MRITVHLGWRKVGTGLWRKRMNLKLKTTESNMMTDLGGNWASSITIQGQSSEASVCLHDLTQDIASPFTHCYCRISSSASCEGFNYTWIFTEII</sequence>
<gene>
    <name evidence="1" type="ORF">NEZAVI_LOCUS5411</name>
</gene>
<dbReference type="Proteomes" id="UP001152798">
    <property type="component" value="Chromosome 3"/>
</dbReference>
<evidence type="ECO:0000313" key="1">
    <source>
        <dbReference type="EMBL" id="CAH1395078.1"/>
    </source>
</evidence>
<proteinExistence type="predicted"/>
<dbReference type="EMBL" id="OV725079">
    <property type="protein sequence ID" value="CAH1395078.1"/>
    <property type="molecule type" value="Genomic_DNA"/>
</dbReference>
<keyword evidence="2" id="KW-1185">Reference proteome</keyword>
<name>A0A9P0EEN5_NEZVI</name>